<dbReference type="EMBL" id="CYZF01000011">
    <property type="protein sequence ID" value="CUP33571.1"/>
    <property type="molecule type" value="Genomic_DNA"/>
</dbReference>
<dbReference type="EMBL" id="BQNL01000001">
    <property type="protein sequence ID" value="GKH15091.1"/>
    <property type="molecule type" value="Genomic_DNA"/>
</dbReference>
<evidence type="ECO:0000313" key="7">
    <source>
        <dbReference type="Proteomes" id="UP000095419"/>
    </source>
</evidence>
<dbReference type="RefSeq" id="WP_057089500.1">
    <property type="nucleotide sequence ID" value="NZ_BQNL01000001.1"/>
</dbReference>
<evidence type="ECO:0000313" key="2">
    <source>
        <dbReference type="EMBL" id="CUP33571.1"/>
    </source>
</evidence>
<dbReference type="Proteomes" id="UP001213309">
    <property type="component" value="Unassembled WGS sequence"/>
</dbReference>
<keyword evidence="2" id="KW-0808">Transferase</keyword>
<accession>A0A174C1D9</accession>
<evidence type="ECO:0000313" key="3">
    <source>
        <dbReference type="EMBL" id="GKH15091.1"/>
    </source>
</evidence>
<dbReference type="Proteomes" id="UP001214113">
    <property type="component" value="Unassembled WGS sequence"/>
</dbReference>
<dbReference type="EMBL" id="JAQNSB010000056">
    <property type="protein sequence ID" value="MDC1857351.1"/>
    <property type="molecule type" value="Genomic_DNA"/>
</dbReference>
<sequence length="369" mass="43239">MEKFINTKKEQFLGFDFLKNHTLPSRDVFDYRVHKKEYSEYFAQYGFQVSMVYADFYSRMWCSDYNDRYMSDDVYYYYVIPCLNRFDFINSYMDKNGYDRLFPDIKKPSILMKNINGRFFSPDDMPISTEEAVKLVLATDLDCIIKPSIDSGSGKNVKLVRKEEIDTAKVKDLFETYKWDFNIQKRLEQSATLKKLNESSLNTLRIYTYRTLAGEYVLLVSVVRFGGKGAFNDNASTGGGFCHVYDDGSLDQRVLRYHTLDKPTLKEFLGFESLTIPNYDRVMKFVFDLHRRLPYFDLVGWDIALDVNNEPVFIEMNLTAESGFAQMNGGPLFGKYLDEVMERVSKVHKDYRNSVEMKFENGSRLMMKV</sequence>
<evidence type="ECO:0000313" key="4">
    <source>
        <dbReference type="EMBL" id="MDC1857351.1"/>
    </source>
</evidence>
<proteinExistence type="predicted"/>
<dbReference type="Proteomes" id="UP000095419">
    <property type="component" value="Unassembled WGS sequence"/>
</dbReference>
<dbReference type="Pfam" id="PF14397">
    <property type="entry name" value="ATPgrasp_ST"/>
    <property type="match status" value="1"/>
</dbReference>
<dbReference type="EMBL" id="JAQNSG010000014">
    <property type="protein sequence ID" value="MDC1881301.1"/>
    <property type="molecule type" value="Genomic_DNA"/>
</dbReference>
<evidence type="ECO:0000313" key="5">
    <source>
        <dbReference type="EMBL" id="MDC1881301.1"/>
    </source>
</evidence>
<name>A0A174C1D9_BACUN</name>
<dbReference type="SUPFAM" id="SSF56059">
    <property type="entry name" value="Glutathione synthetase ATP-binding domain-like"/>
    <property type="match status" value="1"/>
</dbReference>
<dbReference type="EMBL" id="JAQNSI010000064">
    <property type="protein sequence ID" value="MDC1899415.1"/>
    <property type="molecule type" value="Genomic_DNA"/>
</dbReference>
<dbReference type="AlphaFoldDB" id="A0A174C1D9"/>
<dbReference type="InterPro" id="IPR039523">
    <property type="entry name" value="RimK-rel_E_lig_ATP-grasp"/>
</dbReference>
<dbReference type="Proteomes" id="UP001222603">
    <property type="component" value="Unassembled WGS sequence"/>
</dbReference>
<reference evidence="2 7" key="1">
    <citation type="submission" date="2015-09" db="EMBL/GenBank/DDBJ databases">
        <authorList>
            <consortium name="Pathogen Informatics"/>
        </authorList>
    </citation>
    <scope>NUCLEOTIDE SEQUENCE [LARGE SCALE GENOMIC DNA]</scope>
    <source>
        <strain evidence="2 7">2789STDY5608791</strain>
    </source>
</reference>
<dbReference type="GO" id="GO:0016740">
    <property type="term" value="F:transferase activity"/>
    <property type="evidence" value="ECO:0007669"/>
    <property type="project" value="UniProtKB-KW"/>
</dbReference>
<organism evidence="2 7">
    <name type="scientific">Bacteroides uniformis</name>
    <dbReference type="NCBI Taxonomy" id="820"/>
    <lineage>
        <taxon>Bacteria</taxon>
        <taxon>Pseudomonadati</taxon>
        <taxon>Bacteroidota</taxon>
        <taxon>Bacteroidia</taxon>
        <taxon>Bacteroidales</taxon>
        <taxon>Bacteroidaceae</taxon>
        <taxon>Bacteroides</taxon>
    </lineage>
</organism>
<evidence type="ECO:0000313" key="6">
    <source>
        <dbReference type="EMBL" id="MDC1899415.1"/>
    </source>
</evidence>
<gene>
    <name evidence="3" type="ORF">CE91St12_33010</name>
    <name evidence="2" type="ORF">ERS417307_03498</name>
    <name evidence="6" type="ORF">POZ10_02135</name>
    <name evidence="4" type="ORF">POZ22_21640</name>
    <name evidence="5" type="ORF">POZ24_14885</name>
</gene>
<reference evidence="3" key="2">
    <citation type="submission" date="2022-01" db="EMBL/GenBank/DDBJ databases">
        <title>Novel bile acid biosynthetic pathways are enriched in the microbiome of centenarians.</title>
        <authorList>
            <person name="Sato Y."/>
            <person name="Atarashi K."/>
            <person name="Plichta R.D."/>
            <person name="Arai Y."/>
            <person name="Sasajima S."/>
            <person name="Kearney M.S."/>
            <person name="Suda W."/>
            <person name="Takeshita K."/>
            <person name="Sasaki T."/>
            <person name="Okamoto S."/>
            <person name="Skelly N.A."/>
            <person name="Okamura Y."/>
            <person name="Vlamakis H."/>
            <person name="Li Y."/>
            <person name="Tanoue T."/>
            <person name="Takei H."/>
            <person name="Nittono H."/>
            <person name="Narushima S."/>
            <person name="Irie J."/>
            <person name="Itoh H."/>
            <person name="Moriya K."/>
            <person name="Sugiura Y."/>
            <person name="Suematsu M."/>
            <person name="Moritoki N."/>
            <person name="Shibata S."/>
            <person name="Littman R.D."/>
            <person name="Fischbach A.M."/>
            <person name="Uwamino Y."/>
            <person name="Inoue T."/>
            <person name="Honda A."/>
            <person name="Hattori M."/>
            <person name="Murai T."/>
            <person name="Xavier J.R."/>
            <person name="Hirose N."/>
            <person name="Honda K."/>
        </authorList>
    </citation>
    <scope>NUCLEOTIDE SEQUENCE</scope>
    <source>
        <strain evidence="3">CE91-St12</strain>
    </source>
</reference>
<feature type="domain" description="Alpha-L-glutamate ligase-related protein ATP-grasp" evidence="1">
    <location>
        <begin position="182"/>
        <end position="335"/>
    </location>
</feature>
<evidence type="ECO:0000259" key="1">
    <source>
        <dbReference type="Pfam" id="PF14397"/>
    </source>
</evidence>
<dbReference type="Proteomes" id="UP001055048">
    <property type="component" value="Unassembled WGS sequence"/>
</dbReference>
<reference evidence="4" key="3">
    <citation type="submission" date="2022-10" db="EMBL/GenBank/DDBJ databases">
        <title>Human gut microbiome strain richness.</title>
        <authorList>
            <person name="Chen-Liaw A."/>
        </authorList>
    </citation>
    <scope>NUCLEOTIDE SEQUENCE</scope>
    <source>
        <strain evidence="6">1001713st1_F9_1001713B170221_170320</strain>
        <strain evidence="5">1001713st2_A4_1001713B170214_170313</strain>
        <strain evidence="4">BSD2780061687st1_G10_BSD2780061687b_171204</strain>
    </source>
</reference>
<protein>
    <submittedName>
        <fullName evidence="2">Hexapeptide transferase family protein</fullName>
    </submittedName>
    <submittedName>
        <fullName evidence="4">Sugar-transfer associated ATP-grasp domain-containing protein</fullName>
    </submittedName>
</protein>